<comment type="caution">
    <text evidence="2">The sequence shown here is derived from an EMBL/GenBank/DDBJ whole genome shotgun (WGS) entry which is preliminary data.</text>
</comment>
<feature type="signal peptide" evidence="1">
    <location>
        <begin position="1"/>
        <end position="22"/>
    </location>
</feature>
<keyword evidence="3" id="KW-1185">Reference proteome</keyword>
<keyword evidence="1" id="KW-0732">Signal</keyword>
<reference evidence="2 3" key="1">
    <citation type="submission" date="2019-10" db="EMBL/GenBank/DDBJ databases">
        <authorList>
            <person name="Palmer J.M."/>
        </authorList>
    </citation>
    <scope>NUCLEOTIDE SEQUENCE [LARGE SCALE GENOMIC DNA]</scope>
    <source>
        <strain evidence="2 3">TWF696</strain>
    </source>
</reference>
<accession>A0AAV9V798</accession>
<evidence type="ECO:0008006" key="4">
    <source>
        <dbReference type="Google" id="ProtNLM"/>
    </source>
</evidence>
<dbReference type="EMBL" id="JAVHNQ010000002">
    <property type="protein sequence ID" value="KAK6354669.1"/>
    <property type="molecule type" value="Genomic_DNA"/>
</dbReference>
<name>A0AAV9V798_9PEZI</name>
<proteinExistence type="predicted"/>
<feature type="chain" id="PRO_5043911710" description="Nucleotide-diphospho-sugar transferase domain-containing protein" evidence="1">
    <location>
        <begin position="23"/>
        <end position="488"/>
    </location>
</feature>
<dbReference type="Proteomes" id="UP001375240">
    <property type="component" value="Unassembled WGS sequence"/>
</dbReference>
<protein>
    <recommendedName>
        <fullName evidence="4">Nucleotide-diphospho-sugar transferase domain-containing protein</fullName>
    </recommendedName>
</protein>
<organism evidence="2 3">
    <name type="scientific">Orbilia brochopaga</name>
    <dbReference type="NCBI Taxonomy" id="3140254"/>
    <lineage>
        <taxon>Eukaryota</taxon>
        <taxon>Fungi</taxon>
        <taxon>Dikarya</taxon>
        <taxon>Ascomycota</taxon>
        <taxon>Pezizomycotina</taxon>
        <taxon>Orbiliomycetes</taxon>
        <taxon>Orbiliales</taxon>
        <taxon>Orbiliaceae</taxon>
        <taxon>Orbilia</taxon>
    </lineage>
</organism>
<evidence type="ECO:0000256" key="1">
    <source>
        <dbReference type="SAM" id="SignalP"/>
    </source>
</evidence>
<dbReference type="AlphaFoldDB" id="A0AAV9V798"/>
<evidence type="ECO:0000313" key="2">
    <source>
        <dbReference type="EMBL" id="KAK6354669.1"/>
    </source>
</evidence>
<sequence length="488" mass="55553">MRPTQRFIFITIFLLLVWYLFLRPSPPKTPAAPSDDLPNDSINKFLRRKINKARPVIFTIADISSLDNLHNIREKLTPWGRTSNYVVLCLDEPCMAMDTDGFKRLDVSMVRGGRDVILILFALHLSRAGYSFLHLDSDICLTGTHDPFSRMMKTTDDTWDVQFMEETDKLDPGFWFSNPTPETISYLERSKKLLDEQLDKARAKAKITDANVALTDYSSISATYILREALRGISLRYTLLDKDDFKSWSDHQAWEARNFATEPQIDILIRHTTAIHFTCIDKSVRAYFGKLYGGWSDHNGYYTNIRGRYLSITGISGTKEQLINFIALAVQAALDTGRILILPYNVEIIQKRATATAGADALPEFKRVPTFPFYRVIDINSLHGVIEYVEASFPLNRDKYSETKIYIADLLLDETLLEPEKGQGYPKLVSKMREFTAAGVIALSLEGFEMRNAVAFEKDAAYIQGVKKKLRVCNNIDELETACGKRCT</sequence>
<gene>
    <name evidence="2" type="ORF">TWF696_003809</name>
</gene>
<evidence type="ECO:0000313" key="3">
    <source>
        <dbReference type="Proteomes" id="UP001375240"/>
    </source>
</evidence>